<dbReference type="AlphaFoldDB" id="A0A1Y6K2N9"/>
<organism evidence="1 2">
    <name type="scientific">Candidatus Brevifilum fermentans</name>
    <dbReference type="NCBI Taxonomy" id="1986204"/>
    <lineage>
        <taxon>Bacteria</taxon>
        <taxon>Bacillati</taxon>
        <taxon>Chloroflexota</taxon>
        <taxon>Anaerolineae</taxon>
        <taxon>Anaerolineales</taxon>
        <taxon>Anaerolineaceae</taxon>
        <taxon>Candidatus Brevifilum</taxon>
    </lineage>
</organism>
<keyword evidence="2" id="KW-1185">Reference proteome</keyword>
<dbReference type="EMBL" id="LT859958">
    <property type="protein sequence ID" value="SMX53138.1"/>
    <property type="molecule type" value="Genomic_DNA"/>
</dbReference>
<protein>
    <submittedName>
        <fullName evidence="1">Uncharacterized protein</fullName>
    </submittedName>
</protein>
<evidence type="ECO:0000313" key="2">
    <source>
        <dbReference type="Proteomes" id="UP000195514"/>
    </source>
</evidence>
<proteinExistence type="predicted"/>
<accession>A0A1Y6K2N9</accession>
<sequence length="74" mass="8309">MWNKSVWVTIPTTPLPFITGHPPIKAFMRNQFDSPGIKDSQPTEINTAFIVEYALPSLADLAPALLALWQQSER</sequence>
<dbReference type="KEGG" id="abat:CFX1CAM_0072"/>
<dbReference type="RefSeq" id="WP_087861097.1">
    <property type="nucleotide sequence ID" value="NZ_LT859958.1"/>
</dbReference>
<evidence type="ECO:0000313" key="1">
    <source>
        <dbReference type="EMBL" id="SMX53138.1"/>
    </source>
</evidence>
<dbReference type="Gene3D" id="1.20.1660.10">
    <property type="entry name" value="Hypothetical protein (EF3068)"/>
    <property type="match status" value="1"/>
</dbReference>
<reference evidence="2" key="1">
    <citation type="submission" date="2017-05" db="EMBL/GenBank/DDBJ databases">
        <authorList>
            <person name="Kirkegaard R."/>
            <person name="Mcilroy J S."/>
        </authorList>
    </citation>
    <scope>NUCLEOTIDE SEQUENCE [LARGE SCALE GENOMIC DNA]</scope>
</reference>
<name>A0A1Y6K2N9_9CHLR</name>
<gene>
    <name evidence="1" type="ORF">CFX1CAM_0072</name>
</gene>
<dbReference type="Proteomes" id="UP000195514">
    <property type="component" value="Chromosome I"/>
</dbReference>